<organism evidence="1">
    <name type="scientific">Petromyces alliaceus</name>
    <name type="common">Aspergillus alliaceus</name>
    <dbReference type="NCBI Taxonomy" id="209559"/>
    <lineage>
        <taxon>Eukaryota</taxon>
        <taxon>Fungi</taxon>
        <taxon>Dikarya</taxon>
        <taxon>Ascomycota</taxon>
        <taxon>Pezizomycotina</taxon>
        <taxon>Eurotiomycetes</taxon>
        <taxon>Eurotiomycetidae</taxon>
        <taxon>Eurotiales</taxon>
        <taxon>Aspergillaceae</taxon>
        <taxon>Aspergillus</taxon>
        <taxon>Aspergillus subgen. Circumdati</taxon>
    </lineage>
</organism>
<dbReference type="Proteomes" id="UP000326877">
    <property type="component" value="Unassembled WGS sequence"/>
</dbReference>
<sequence>MPGTFLSAQERHSGLVMGHRQLESSAEISREAIGSLKTAIGLIIQPLIGRGRGREPFSGSLGTLFSSFLESCT</sequence>
<protein>
    <submittedName>
        <fullName evidence="1">Uncharacterized protein</fullName>
    </submittedName>
</protein>
<name>A0A5N7BSY3_PETAA</name>
<accession>A0A5N7BSY3</accession>
<gene>
    <name evidence="1" type="ORF">BDV23DRAFT_30531</name>
</gene>
<dbReference type="AlphaFoldDB" id="A0A5N7BSY3"/>
<dbReference type="EMBL" id="ML735357">
    <property type="protein sequence ID" value="KAE8384743.1"/>
    <property type="molecule type" value="Genomic_DNA"/>
</dbReference>
<proteinExistence type="predicted"/>
<reference evidence="1" key="1">
    <citation type="submission" date="2019-04" db="EMBL/GenBank/DDBJ databases">
        <title>Friends and foes A comparative genomics studyof 23 Aspergillus species from section Flavi.</title>
        <authorList>
            <consortium name="DOE Joint Genome Institute"/>
            <person name="Kjaerbolling I."/>
            <person name="Vesth T."/>
            <person name="Frisvad J.C."/>
            <person name="Nybo J.L."/>
            <person name="Theobald S."/>
            <person name="Kildgaard S."/>
            <person name="Isbrandt T."/>
            <person name="Kuo A."/>
            <person name="Sato A."/>
            <person name="Lyhne E.K."/>
            <person name="Kogle M.E."/>
            <person name="Wiebenga A."/>
            <person name="Kun R.S."/>
            <person name="Lubbers R.J."/>
            <person name="Makela M.R."/>
            <person name="Barry K."/>
            <person name="Chovatia M."/>
            <person name="Clum A."/>
            <person name="Daum C."/>
            <person name="Haridas S."/>
            <person name="He G."/>
            <person name="LaButti K."/>
            <person name="Lipzen A."/>
            <person name="Mondo S."/>
            <person name="Riley R."/>
            <person name="Salamov A."/>
            <person name="Simmons B.A."/>
            <person name="Magnuson J.K."/>
            <person name="Henrissat B."/>
            <person name="Mortensen U.H."/>
            <person name="Larsen T.O."/>
            <person name="Devries R.P."/>
            <person name="Grigoriev I.V."/>
            <person name="Machida M."/>
            <person name="Baker S.E."/>
            <person name="Andersen M.R."/>
        </authorList>
    </citation>
    <scope>NUCLEOTIDE SEQUENCE [LARGE SCALE GENOMIC DNA]</scope>
    <source>
        <strain evidence="1">IBT 14317</strain>
    </source>
</reference>
<evidence type="ECO:0000313" key="1">
    <source>
        <dbReference type="EMBL" id="KAE8384743.1"/>
    </source>
</evidence>